<reference evidence="17" key="1">
    <citation type="journal article" date="2019" name="Int. J. Syst. Evol. Microbiol.">
        <title>The Global Catalogue of Microorganisms (GCM) 10K type strain sequencing project: providing services to taxonomists for standard genome sequencing and annotation.</title>
        <authorList>
            <consortium name="The Broad Institute Genomics Platform"/>
            <consortium name="The Broad Institute Genome Sequencing Center for Infectious Disease"/>
            <person name="Wu L."/>
            <person name="Ma J."/>
        </authorList>
    </citation>
    <scope>NUCLEOTIDE SEQUENCE [LARGE SCALE GENOMIC DNA]</scope>
    <source>
        <strain evidence="17">CGMCC 1.12766</strain>
    </source>
</reference>
<evidence type="ECO:0000256" key="10">
    <source>
        <dbReference type="ARBA" id="ARBA00023136"/>
    </source>
</evidence>
<evidence type="ECO:0000256" key="12">
    <source>
        <dbReference type="ARBA" id="ARBA00031399"/>
    </source>
</evidence>
<protein>
    <recommendedName>
        <fullName evidence="12">Cytochrome aa3 subunit 2</fullName>
    </recommendedName>
</protein>
<evidence type="ECO:0000259" key="15">
    <source>
        <dbReference type="PROSITE" id="PS50857"/>
    </source>
</evidence>
<evidence type="ECO:0000256" key="5">
    <source>
        <dbReference type="ARBA" id="ARBA00022692"/>
    </source>
</evidence>
<keyword evidence="3" id="KW-0813">Transport</keyword>
<proteinExistence type="inferred from homology"/>
<keyword evidence="8 14" id="KW-1133">Transmembrane helix</keyword>
<evidence type="ECO:0000256" key="14">
    <source>
        <dbReference type="SAM" id="Phobius"/>
    </source>
</evidence>
<evidence type="ECO:0000256" key="2">
    <source>
        <dbReference type="ARBA" id="ARBA00007866"/>
    </source>
</evidence>
<evidence type="ECO:0000256" key="4">
    <source>
        <dbReference type="ARBA" id="ARBA00022660"/>
    </source>
</evidence>
<evidence type="ECO:0000256" key="13">
    <source>
        <dbReference type="ARBA" id="ARBA00047816"/>
    </source>
</evidence>
<evidence type="ECO:0000256" key="9">
    <source>
        <dbReference type="ARBA" id="ARBA00023008"/>
    </source>
</evidence>
<evidence type="ECO:0000313" key="16">
    <source>
        <dbReference type="EMBL" id="GGG91300.1"/>
    </source>
</evidence>
<dbReference type="PROSITE" id="PS00078">
    <property type="entry name" value="COX2"/>
    <property type="match status" value="1"/>
</dbReference>
<keyword evidence="10 14" id="KW-0472">Membrane</keyword>
<feature type="domain" description="Cytochrome oxidase subunit II copper A binding" evidence="15">
    <location>
        <begin position="100"/>
        <end position="212"/>
    </location>
</feature>
<dbReference type="EMBL" id="BMFS01000001">
    <property type="protein sequence ID" value="GGG91300.1"/>
    <property type="molecule type" value="Genomic_DNA"/>
</dbReference>
<keyword evidence="4" id="KW-0679">Respiratory chain</keyword>
<name>A0ABQ1XDC7_9PROT</name>
<evidence type="ECO:0000256" key="3">
    <source>
        <dbReference type="ARBA" id="ARBA00022448"/>
    </source>
</evidence>
<gene>
    <name evidence="16" type="primary">qoxB</name>
    <name evidence="16" type="ORF">GCM10007420_03220</name>
</gene>
<keyword evidence="5 14" id="KW-0812">Transmembrane</keyword>
<accession>A0ABQ1XDC7</accession>
<evidence type="ECO:0000256" key="7">
    <source>
        <dbReference type="ARBA" id="ARBA00022982"/>
    </source>
</evidence>
<comment type="subcellular location">
    <subcellularLocation>
        <location evidence="1">Membrane</location>
        <topology evidence="1">Multi-pass membrane protein</topology>
    </subcellularLocation>
</comment>
<keyword evidence="6" id="KW-0479">Metal-binding</keyword>
<sequence length="220" mass="23608">MCVAPVLAGCEGALSSLDPAGPAAQSIAGVWWVMMAGSLVILALMMGLILFPFWKRHQPREVPETLWLWGGGLGFPLVVLAALLAWGLPSGQSMLAGRETPVYTVEAEAYQWGWNFRYPGEDGVTPEVLHIPAGEPVDVAITSLDVIHAFWVPRLAGKVDAIPGTTNTLRILAPEPGIYEGMCAEFCGLEHATMRFRVVAHASDEYESALDAALAGQEQP</sequence>
<feature type="transmembrane region" description="Helical" evidence="14">
    <location>
        <begin position="66"/>
        <end position="88"/>
    </location>
</feature>
<comment type="caution">
    <text evidence="16">The sequence shown here is derived from an EMBL/GenBank/DDBJ whole genome shotgun (WGS) entry which is preliminary data.</text>
</comment>
<dbReference type="InterPro" id="IPR002429">
    <property type="entry name" value="CcO_II-like_C"/>
</dbReference>
<comment type="function">
    <text evidence="11">Subunits I and II form the functional core of the enzyme complex. Electrons originating in cytochrome c are transferred via heme a and Cu(A) to the binuclear center formed by heme a3 and Cu(B).</text>
</comment>
<keyword evidence="7" id="KW-0249">Electron transport</keyword>
<dbReference type="PANTHER" id="PTHR22888:SF9">
    <property type="entry name" value="CYTOCHROME C OXIDASE SUBUNIT 2"/>
    <property type="match status" value="1"/>
</dbReference>
<evidence type="ECO:0000256" key="11">
    <source>
        <dbReference type="ARBA" id="ARBA00024688"/>
    </source>
</evidence>
<comment type="similarity">
    <text evidence="2">Belongs to the cytochrome c oxidase subunit 2 family.</text>
</comment>
<dbReference type="Gene3D" id="2.60.40.420">
    <property type="entry name" value="Cupredoxins - blue copper proteins"/>
    <property type="match status" value="1"/>
</dbReference>
<comment type="catalytic activity">
    <reaction evidence="13">
        <text>4 Fe(II)-[cytochrome c] + O2 + 8 H(+)(in) = 4 Fe(III)-[cytochrome c] + 2 H2O + 4 H(+)(out)</text>
        <dbReference type="Rhea" id="RHEA:11436"/>
        <dbReference type="Rhea" id="RHEA-COMP:10350"/>
        <dbReference type="Rhea" id="RHEA-COMP:14399"/>
        <dbReference type="ChEBI" id="CHEBI:15377"/>
        <dbReference type="ChEBI" id="CHEBI:15378"/>
        <dbReference type="ChEBI" id="CHEBI:15379"/>
        <dbReference type="ChEBI" id="CHEBI:29033"/>
        <dbReference type="ChEBI" id="CHEBI:29034"/>
        <dbReference type="EC" id="7.1.1.9"/>
    </reaction>
</comment>
<dbReference type="Proteomes" id="UP000648722">
    <property type="component" value="Unassembled WGS sequence"/>
</dbReference>
<dbReference type="PROSITE" id="PS50857">
    <property type="entry name" value="COX2_CUA"/>
    <property type="match status" value="1"/>
</dbReference>
<keyword evidence="9" id="KW-0186">Copper</keyword>
<dbReference type="InterPro" id="IPR008972">
    <property type="entry name" value="Cupredoxin"/>
</dbReference>
<evidence type="ECO:0000256" key="8">
    <source>
        <dbReference type="ARBA" id="ARBA00022989"/>
    </source>
</evidence>
<feature type="transmembrane region" description="Helical" evidence="14">
    <location>
        <begin position="31"/>
        <end position="54"/>
    </location>
</feature>
<dbReference type="NCBIfam" id="TIGR02866">
    <property type="entry name" value="CoxB"/>
    <property type="match status" value="1"/>
</dbReference>
<keyword evidence="17" id="KW-1185">Reference proteome</keyword>
<dbReference type="InterPro" id="IPR045187">
    <property type="entry name" value="CcO_II"/>
</dbReference>
<dbReference type="InterPro" id="IPR014222">
    <property type="entry name" value="Cyt_c_oxidase_su2"/>
</dbReference>
<dbReference type="InterPro" id="IPR001505">
    <property type="entry name" value="Copper_CuA"/>
</dbReference>
<dbReference type="Pfam" id="PF00116">
    <property type="entry name" value="COX2"/>
    <property type="match status" value="1"/>
</dbReference>
<dbReference type="SUPFAM" id="SSF49503">
    <property type="entry name" value="Cupredoxins"/>
    <property type="match status" value="1"/>
</dbReference>
<evidence type="ECO:0000313" key="17">
    <source>
        <dbReference type="Proteomes" id="UP000648722"/>
    </source>
</evidence>
<evidence type="ECO:0000256" key="1">
    <source>
        <dbReference type="ARBA" id="ARBA00004141"/>
    </source>
</evidence>
<evidence type="ECO:0000256" key="6">
    <source>
        <dbReference type="ARBA" id="ARBA00022723"/>
    </source>
</evidence>
<dbReference type="PANTHER" id="PTHR22888">
    <property type="entry name" value="CYTOCHROME C OXIDASE, SUBUNIT II"/>
    <property type="match status" value="1"/>
</dbReference>
<organism evidence="16 17">
    <name type="scientific">Glycocaulis albus</name>
    <dbReference type="NCBI Taxonomy" id="1382801"/>
    <lineage>
        <taxon>Bacteria</taxon>
        <taxon>Pseudomonadati</taxon>
        <taxon>Pseudomonadota</taxon>
        <taxon>Alphaproteobacteria</taxon>
        <taxon>Maricaulales</taxon>
        <taxon>Maricaulaceae</taxon>
        <taxon>Glycocaulis</taxon>
    </lineage>
</organism>